<protein>
    <recommendedName>
        <fullName evidence="2">Ice-binding protein C-terminal domain-containing protein</fullName>
    </recommendedName>
</protein>
<organism evidence="3 4">
    <name type="scientific">Mariniblastus fucicola</name>
    <dbReference type="NCBI Taxonomy" id="980251"/>
    <lineage>
        <taxon>Bacteria</taxon>
        <taxon>Pseudomonadati</taxon>
        <taxon>Planctomycetota</taxon>
        <taxon>Planctomycetia</taxon>
        <taxon>Pirellulales</taxon>
        <taxon>Pirellulaceae</taxon>
        <taxon>Mariniblastus</taxon>
    </lineage>
</organism>
<dbReference type="Gene3D" id="2.60.120.380">
    <property type="match status" value="1"/>
</dbReference>
<dbReference type="RefSeq" id="WP_084417090.1">
    <property type="nucleotide sequence ID" value="NZ_CP042912.1"/>
</dbReference>
<gene>
    <name evidence="3" type="ORF">MFFC18_13330</name>
</gene>
<dbReference type="Pfam" id="PF07589">
    <property type="entry name" value="PEP-CTERM"/>
    <property type="match status" value="1"/>
</dbReference>
<dbReference type="AlphaFoldDB" id="A0A5B9P4C7"/>
<proteinExistence type="predicted"/>
<evidence type="ECO:0000256" key="1">
    <source>
        <dbReference type="SAM" id="SignalP"/>
    </source>
</evidence>
<feature type="domain" description="Ice-binding protein C-terminal" evidence="2">
    <location>
        <begin position="285"/>
        <end position="308"/>
    </location>
</feature>
<dbReference type="NCBIfam" id="TIGR02595">
    <property type="entry name" value="PEP_CTERM"/>
    <property type="match status" value="1"/>
</dbReference>
<feature type="signal peptide" evidence="1">
    <location>
        <begin position="1"/>
        <end position="20"/>
    </location>
</feature>
<reference evidence="3 4" key="1">
    <citation type="submission" date="2019-08" db="EMBL/GenBank/DDBJ databases">
        <title>Deep-cultivation of Planctomycetes and their phenomic and genomic characterization uncovers novel biology.</title>
        <authorList>
            <person name="Wiegand S."/>
            <person name="Jogler M."/>
            <person name="Boedeker C."/>
            <person name="Pinto D."/>
            <person name="Vollmers J."/>
            <person name="Rivas-Marin E."/>
            <person name="Kohn T."/>
            <person name="Peeters S.H."/>
            <person name="Heuer A."/>
            <person name="Rast P."/>
            <person name="Oberbeckmann S."/>
            <person name="Bunk B."/>
            <person name="Jeske O."/>
            <person name="Meyerdierks A."/>
            <person name="Storesund J.E."/>
            <person name="Kallscheuer N."/>
            <person name="Luecker S."/>
            <person name="Lage O.M."/>
            <person name="Pohl T."/>
            <person name="Merkel B.J."/>
            <person name="Hornburger P."/>
            <person name="Mueller R.-W."/>
            <person name="Bruemmer F."/>
            <person name="Labrenz M."/>
            <person name="Spormann A.M."/>
            <person name="Op den Camp H."/>
            <person name="Overmann J."/>
            <person name="Amann R."/>
            <person name="Jetten M.S.M."/>
            <person name="Mascher T."/>
            <person name="Medema M.H."/>
            <person name="Devos D.P."/>
            <person name="Kaster A.-K."/>
            <person name="Ovreas L."/>
            <person name="Rohde M."/>
            <person name="Galperin M.Y."/>
            <person name="Jogler C."/>
        </authorList>
    </citation>
    <scope>NUCLEOTIDE SEQUENCE [LARGE SCALE GENOMIC DNA]</scope>
    <source>
        <strain evidence="3 4">FC18</strain>
    </source>
</reference>
<dbReference type="KEGG" id="mff:MFFC18_13330"/>
<keyword evidence="4" id="KW-1185">Reference proteome</keyword>
<sequence precursor="true">MMRIFYAAALVLCLAGFTQAQLVVDNDLGSLGAGTVNLSGDTSTAGSEVDYYITGAATANWGNEILYEFDIAENFLFNLTSNSVTGDPDFFLLNGLTVSTDGAGKVVADETIANYFLDGAAPDTGTPTFITAGTYWVSATTFHGFDGATTPADAIFDIDMSLEAVTTPSAIDLGVIGEDTEDFSIDTFGTGFDTELALFSSDGLLLDSNDDAGTGTQSELLISSLAEGTYFLAVGEFNSIFGDGFVATTTATVGGDYTLNYNGETAAGTLAGGTVDFYSFDIVTAVPEPTSAGLLGLAVMGLVGMRRRK</sequence>
<accession>A0A5B9P4C7</accession>
<name>A0A5B9P4C7_9BACT</name>
<dbReference type="EMBL" id="CP042912">
    <property type="protein sequence ID" value="QEG21477.1"/>
    <property type="molecule type" value="Genomic_DNA"/>
</dbReference>
<feature type="chain" id="PRO_5023146705" description="Ice-binding protein C-terminal domain-containing protein" evidence="1">
    <location>
        <begin position="21"/>
        <end position="309"/>
    </location>
</feature>
<evidence type="ECO:0000313" key="4">
    <source>
        <dbReference type="Proteomes" id="UP000322214"/>
    </source>
</evidence>
<dbReference type="InterPro" id="IPR013424">
    <property type="entry name" value="Ice-binding_C"/>
</dbReference>
<dbReference type="Proteomes" id="UP000322214">
    <property type="component" value="Chromosome"/>
</dbReference>
<evidence type="ECO:0000259" key="2">
    <source>
        <dbReference type="Pfam" id="PF07589"/>
    </source>
</evidence>
<keyword evidence="1" id="KW-0732">Signal</keyword>
<evidence type="ECO:0000313" key="3">
    <source>
        <dbReference type="EMBL" id="QEG21477.1"/>
    </source>
</evidence>